<dbReference type="AlphaFoldDB" id="A0A427XNQ7"/>
<name>A0A427XNQ7_9TREE</name>
<organism evidence="2 3">
    <name type="scientific">Apiotrichum porosum</name>
    <dbReference type="NCBI Taxonomy" id="105984"/>
    <lineage>
        <taxon>Eukaryota</taxon>
        <taxon>Fungi</taxon>
        <taxon>Dikarya</taxon>
        <taxon>Basidiomycota</taxon>
        <taxon>Agaricomycotina</taxon>
        <taxon>Tremellomycetes</taxon>
        <taxon>Trichosporonales</taxon>
        <taxon>Trichosporonaceae</taxon>
        <taxon>Apiotrichum</taxon>
    </lineage>
</organism>
<keyword evidence="3" id="KW-1185">Reference proteome</keyword>
<sequence length="278" mass="29737">MTCLSSFLALALTLGSTSLAAPVNSARDATPAYTLDPALLSIENSSVNTNNLRPITNLANRTAPASHNPPPLVVGKDGTSRTDINKVLTSGPWLTAYLQALASTGPNWPLARILSVGGSVDATHVTVVFTPPLAQRDQGAISFDVSTNATFNFDGRWWPEAYDTAYPDLVAFWDLLPGPDGYCHDLFPSLMGYKSASTSDSSQYQAILSKAPGSPVVVYSKPDATVLKQSNVYAIDYVRGQVMLWDGSGPSNFMTMDTVVADTQEIWYLPDGQTGPNQ</sequence>
<dbReference type="RefSeq" id="XP_028475390.1">
    <property type="nucleotide sequence ID" value="XM_028624318.1"/>
</dbReference>
<evidence type="ECO:0000313" key="3">
    <source>
        <dbReference type="Proteomes" id="UP000279236"/>
    </source>
</evidence>
<keyword evidence="1" id="KW-0732">Signal</keyword>
<feature type="chain" id="PRO_5019467231" evidence="1">
    <location>
        <begin position="21"/>
        <end position="278"/>
    </location>
</feature>
<accession>A0A427XNQ7</accession>
<dbReference type="EMBL" id="RSCE01000008">
    <property type="protein sequence ID" value="RSH80443.1"/>
    <property type="molecule type" value="Genomic_DNA"/>
</dbReference>
<dbReference type="Proteomes" id="UP000279236">
    <property type="component" value="Unassembled WGS sequence"/>
</dbReference>
<comment type="caution">
    <text evidence="2">The sequence shown here is derived from an EMBL/GenBank/DDBJ whole genome shotgun (WGS) entry which is preliminary data.</text>
</comment>
<protein>
    <submittedName>
        <fullName evidence="2">Uncharacterized protein</fullName>
    </submittedName>
</protein>
<gene>
    <name evidence="2" type="ORF">EHS24_009022</name>
</gene>
<reference evidence="2 3" key="1">
    <citation type="submission" date="2018-11" db="EMBL/GenBank/DDBJ databases">
        <title>Genome sequence of Apiotrichum porosum DSM 27194.</title>
        <authorList>
            <person name="Aliyu H."/>
            <person name="Gorte O."/>
            <person name="Ochsenreither K."/>
        </authorList>
    </citation>
    <scope>NUCLEOTIDE SEQUENCE [LARGE SCALE GENOMIC DNA]</scope>
    <source>
        <strain evidence="2 3">DSM 27194</strain>
    </source>
</reference>
<evidence type="ECO:0000256" key="1">
    <source>
        <dbReference type="SAM" id="SignalP"/>
    </source>
</evidence>
<proteinExistence type="predicted"/>
<feature type="signal peptide" evidence="1">
    <location>
        <begin position="1"/>
        <end position="20"/>
    </location>
</feature>
<dbReference type="GeneID" id="39593565"/>
<evidence type="ECO:0000313" key="2">
    <source>
        <dbReference type="EMBL" id="RSH80443.1"/>
    </source>
</evidence>